<evidence type="ECO:0000256" key="1">
    <source>
        <dbReference type="SAM" id="Phobius"/>
    </source>
</evidence>
<proteinExistence type="predicted"/>
<reference evidence="2 3" key="1">
    <citation type="submission" date="2022-03" db="EMBL/GenBank/DDBJ databases">
        <authorList>
            <person name="Macdonald S."/>
            <person name="Ahmed S."/>
            <person name="Newling K."/>
        </authorList>
    </citation>
    <scope>NUCLEOTIDE SEQUENCE [LARGE SCALE GENOMIC DNA]</scope>
</reference>
<keyword evidence="1" id="KW-0812">Transmembrane</keyword>
<keyword evidence="1" id="KW-1133">Transmembrane helix</keyword>
<accession>A0ABC8JMR1</accession>
<feature type="transmembrane region" description="Helical" evidence="1">
    <location>
        <begin position="29"/>
        <end position="48"/>
    </location>
</feature>
<name>A0ABC8JMR1_ERUVS</name>
<gene>
    <name evidence="2" type="ORF">ERUC_LOCUS11323</name>
</gene>
<evidence type="ECO:0000313" key="2">
    <source>
        <dbReference type="EMBL" id="CAH8328305.1"/>
    </source>
</evidence>
<evidence type="ECO:0000313" key="3">
    <source>
        <dbReference type="Proteomes" id="UP001642260"/>
    </source>
</evidence>
<dbReference type="AlphaFoldDB" id="A0ABC8JMR1"/>
<protein>
    <submittedName>
        <fullName evidence="2">Uncharacterized protein</fullName>
    </submittedName>
</protein>
<dbReference type="Proteomes" id="UP001642260">
    <property type="component" value="Unassembled WGS sequence"/>
</dbReference>
<keyword evidence="1" id="KW-0472">Membrane</keyword>
<organism evidence="2 3">
    <name type="scientific">Eruca vesicaria subsp. sativa</name>
    <name type="common">Garden rocket</name>
    <name type="synonym">Eruca sativa</name>
    <dbReference type="NCBI Taxonomy" id="29727"/>
    <lineage>
        <taxon>Eukaryota</taxon>
        <taxon>Viridiplantae</taxon>
        <taxon>Streptophyta</taxon>
        <taxon>Embryophyta</taxon>
        <taxon>Tracheophyta</taxon>
        <taxon>Spermatophyta</taxon>
        <taxon>Magnoliopsida</taxon>
        <taxon>eudicotyledons</taxon>
        <taxon>Gunneridae</taxon>
        <taxon>Pentapetalae</taxon>
        <taxon>rosids</taxon>
        <taxon>malvids</taxon>
        <taxon>Brassicales</taxon>
        <taxon>Brassicaceae</taxon>
        <taxon>Brassiceae</taxon>
        <taxon>Eruca</taxon>
    </lineage>
</organism>
<keyword evidence="3" id="KW-1185">Reference proteome</keyword>
<feature type="transmembrane region" description="Helical" evidence="1">
    <location>
        <begin position="55"/>
        <end position="78"/>
    </location>
</feature>
<comment type="caution">
    <text evidence="2">The sequence shown here is derived from an EMBL/GenBank/DDBJ whole genome shotgun (WGS) entry which is preliminary data.</text>
</comment>
<dbReference type="EMBL" id="CAKOAT010108488">
    <property type="protein sequence ID" value="CAH8328305.1"/>
    <property type="molecule type" value="Genomic_DNA"/>
</dbReference>
<sequence>MKSMKGFLSSISESNISASQEGFNITASQVLSFLGFSASQLFVLLGLTEKFKEKVTGYSSSAIFTYESFILTVLPFLIA</sequence>